<dbReference type="NCBIfam" id="TIGR03263">
    <property type="entry name" value="guanyl_kin"/>
    <property type="match status" value="1"/>
</dbReference>
<keyword evidence="12" id="KW-1185">Reference proteome</keyword>
<keyword evidence="5" id="KW-0547">Nucleotide-binding</keyword>
<sequence length="267" mass="29697">MSLLLSRLSRNLLKESRSGVLRIRTHPSLPQLTSTTRSPKSAYSPPPTRTFTHPSCTLRIKMAPLDPVPADKAALHAHTPIVISGPSGAGKSTILKRLFDDYPNKFGFSISHTTRGPRGSEKDGVEYYFVSKEEFLALVDKKGFVEHAQFGGNHYGTSVKAVNDIAEKGQICILDIEMEGVKQVANHPTFPRPRFLFLQPPSMGILEKRLRSRATDKEEAIVKRLHQAQVEMDFAHSGQAPHDKIVVNDDLDKAYKEVKEFIVGDEA</sequence>
<evidence type="ECO:0000256" key="7">
    <source>
        <dbReference type="ARBA" id="ARBA00022840"/>
    </source>
</evidence>
<accession>A0A6A5SD70</accession>
<evidence type="ECO:0000313" key="12">
    <source>
        <dbReference type="Proteomes" id="UP000800038"/>
    </source>
</evidence>
<dbReference type="CDD" id="cd00071">
    <property type="entry name" value="GMPK"/>
    <property type="match status" value="1"/>
</dbReference>
<evidence type="ECO:0000256" key="2">
    <source>
        <dbReference type="ARBA" id="ARBA00012961"/>
    </source>
</evidence>
<evidence type="ECO:0000259" key="10">
    <source>
        <dbReference type="PROSITE" id="PS50052"/>
    </source>
</evidence>
<protein>
    <recommendedName>
        <fullName evidence="3">Guanylate kinase</fullName>
        <ecNumber evidence="2">2.7.4.8</ecNumber>
    </recommendedName>
    <alternativeName>
        <fullName evidence="8">GMP kinase</fullName>
    </alternativeName>
</protein>
<evidence type="ECO:0000256" key="3">
    <source>
        <dbReference type="ARBA" id="ARBA00016296"/>
    </source>
</evidence>
<evidence type="ECO:0000256" key="1">
    <source>
        <dbReference type="ARBA" id="ARBA00005790"/>
    </source>
</evidence>
<dbReference type="InterPro" id="IPR017665">
    <property type="entry name" value="Guanylate_kinase"/>
</dbReference>
<dbReference type="FunFam" id="3.40.50.300:FF:000776">
    <property type="entry name" value="Guanylate kinase 2"/>
    <property type="match status" value="1"/>
</dbReference>
<keyword evidence="4" id="KW-0808">Transferase</keyword>
<organism evidence="11 12">
    <name type="scientific">Clathrospora elynae</name>
    <dbReference type="NCBI Taxonomy" id="706981"/>
    <lineage>
        <taxon>Eukaryota</taxon>
        <taxon>Fungi</taxon>
        <taxon>Dikarya</taxon>
        <taxon>Ascomycota</taxon>
        <taxon>Pezizomycotina</taxon>
        <taxon>Dothideomycetes</taxon>
        <taxon>Pleosporomycetidae</taxon>
        <taxon>Pleosporales</taxon>
        <taxon>Diademaceae</taxon>
        <taxon>Clathrospora</taxon>
    </lineage>
</organism>
<dbReference type="GO" id="GO:0005524">
    <property type="term" value="F:ATP binding"/>
    <property type="evidence" value="ECO:0007669"/>
    <property type="project" value="UniProtKB-KW"/>
</dbReference>
<dbReference type="EMBL" id="ML976134">
    <property type="protein sequence ID" value="KAF1937554.1"/>
    <property type="molecule type" value="Genomic_DNA"/>
</dbReference>
<dbReference type="PANTHER" id="PTHR23117:SF13">
    <property type="entry name" value="GUANYLATE KINASE"/>
    <property type="match status" value="1"/>
</dbReference>
<dbReference type="EC" id="2.7.4.8" evidence="2"/>
<dbReference type="AlphaFoldDB" id="A0A6A5SD70"/>
<feature type="compositionally biased region" description="Polar residues" evidence="9">
    <location>
        <begin position="28"/>
        <end position="41"/>
    </location>
</feature>
<dbReference type="InterPro" id="IPR008145">
    <property type="entry name" value="GK/Ca_channel_bsu"/>
</dbReference>
<keyword evidence="6 11" id="KW-0418">Kinase</keyword>
<evidence type="ECO:0000256" key="4">
    <source>
        <dbReference type="ARBA" id="ARBA00022679"/>
    </source>
</evidence>
<gene>
    <name evidence="11" type="ORF">EJ02DRAFT_458640</name>
</gene>
<dbReference type="GO" id="GO:0004385">
    <property type="term" value="F:GMP kinase activity"/>
    <property type="evidence" value="ECO:0007669"/>
    <property type="project" value="UniProtKB-EC"/>
</dbReference>
<evidence type="ECO:0000256" key="8">
    <source>
        <dbReference type="ARBA" id="ARBA00030128"/>
    </source>
</evidence>
<feature type="domain" description="Guanylate kinase-like" evidence="10">
    <location>
        <begin position="78"/>
        <end position="263"/>
    </location>
</feature>
<dbReference type="InterPro" id="IPR008144">
    <property type="entry name" value="Guanylate_kin-like_dom"/>
</dbReference>
<name>A0A6A5SD70_9PLEO</name>
<dbReference type="OrthoDB" id="6334211at2759"/>
<dbReference type="PANTHER" id="PTHR23117">
    <property type="entry name" value="GUANYLATE KINASE-RELATED"/>
    <property type="match status" value="1"/>
</dbReference>
<dbReference type="Pfam" id="PF00625">
    <property type="entry name" value="Guanylate_kin"/>
    <property type="match status" value="1"/>
</dbReference>
<dbReference type="SUPFAM" id="SSF52540">
    <property type="entry name" value="P-loop containing nucleoside triphosphate hydrolases"/>
    <property type="match status" value="1"/>
</dbReference>
<reference evidence="11" key="1">
    <citation type="journal article" date="2020" name="Stud. Mycol.">
        <title>101 Dothideomycetes genomes: a test case for predicting lifestyles and emergence of pathogens.</title>
        <authorList>
            <person name="Haridas S."/>
            <person name="Albert R."/>
            <person name="Binder M."/>
            <person name="Bloem J."/>
            <person name="Labutti K."/>
            <person name="Salamov A."/>
            <person name="Andreopoulos B."/>
            <person name="Baker S."/>
            <person name="Barry K."/>
            <person name="Bills G."/>
            <person name="Bluhm B."/>
            <person name="Cannon C."/>
            <person name="Castanera R."/>
            <person name="Culley D."/>
            <person name="Daum C."/>
            <person name="Ezra D."/>
            <person name="Gonzalez J."/>
            <person name="Henrissat B."/>
            <person name="Kuo A."/>
            <person name="Liang C."/>
            <person name="Lipzen A."/>
            <person name="Lutzoni F."/>
            <person name="Magnuson J."/>
            <person name="Mondo S."/>
            <person name="Nolan M."/>
            <person name="Ohm R."/>
            <person name="Pangilinan J."/>
            <person name="Park H.-J."/>
            <person name="Ramirez L."/>
            <person name="Alfaro M."/>
            <person name="Sun H."/>
            <person name="Tritt A."/>
            <person name="Yoshinaga Y."/>
            <person name="Zwiers L.-H."/>
            <person name="Turgeon B."/>
            <person name="Goodwin S."/>
            <person name="Spatafora J."/>
            <person name="Crous P."/>
            <person name="Grigoriev I."/>
        </authorList>
    </citation>
    <scope>NUCLEOTIDE SEQUENCE</scope>
    <source>
        <strain evidence="11">CBS 161.51</strain>
    </source>
</reference>
<evidence type="ECO:0000256" key="6">
    <source>
        <dbReference type="ARBA" id="ARBA00022777"/>
    </source>
</evidence>
<dbReference type="PROSITE" id="PS00856">
    <property type="entry name" value="GUANYLATE_KINASE_1"/>
    <property type="match status" value="1"/>
</dbReference>
<comment type="similarity">
    <text evidence="1">Belongs to the guanylate kinase family.</text>
</comment>
<dbReference type="GO" id="GO:0005829">
    <property type="term" value="C:cytosol"/>
    <property type="evidence" value="ECO:0007669"/>
    <property type="project" value="TreeGrafter"/>
</dbReference>
<dbReference type="InterPro" id="IPR020590">
    <property type="entry name" value="Guanylate_kinase_CS"/>
</dbReference>
<keyword evidence="7" id="KW-0067">ATP-binding</keyword>
<feature type="region of interest" description="Disordered" evidence="9">
    <location>
        <begin position="25"/>
        <end position="53"/>
    </location>
</feature>
<evidence type="ECO:0000256" key="9">
    <source>
        <dbReference type="SAM" id="MobiDB-lite"/>
    </source>
</evidence>
<dbReference type="SMART" id="SM00072">
    <property type="entry name" value="GuKc"/>
    <property type="match status" value="1"/>
</dbReference>
<evidence type="ECO:0000313" key="11">
    <source>
        <dbReference type="EMBL" id="KAF1937554.1"/>
    </source>
</evidence>
<dbReference type="PROSITE" id="PS50052">
    <property type="entry name" value="GUANYLATE_KINASE_2"/>
    <property type="match status" value="1"/>
</dbReference>
<dbReference type="InterPro" id="IPR027417">
    <property type="entry name" value="P-loop_NTPase"/>
</dbReference>
<proteinExistence type="inferred from homology"/>
<dbReference type="Gene3D" id="3.40.50.300">
    <property type="entry name" value="P-loop containing nucleotide triphosphate hydrolases"/>
    <property type="match status" value="1"/>
</dbReference>
<dbReference type="Proteomes" id="UP000800038">
    <property type="component" value="Unassembled WGS sequence"/>
</dbReference>
<evidence type="ECO:0000256" key="5">
    <source>
        <dbReference type="ARBA" id="ARBA00022741"/>
    </source>
</evidence>